<name>A0A195F0K5_9HYME</name>
<keyword evidence="10 11" id="KW-0066">ATP synthesis</keyword>
<evidence type="ECO:0000256" key="4">
    <source>
        <dbReference type="ARBA" id="ARBA00022781"/>
    </source>
</evidence>
<dbReference type="EMBL" id="KQ981897">
    <property type="protein sequence ID" value="KYN33687.1"/>
    <property type="molecule type" value="Genomic_DNA"/>
</dbReference>
<comment type="subunit">
    <text evidence="11">F-type ATPases have 2 components, CF(1) - the catalytic core - and CF(0) - the membrane proton channel. CF(1) and CF(0) have multiple subunits.</text>
</comment>
<evidence type="ECO:0000256" key="7">
    <source>
        <dbReference type="ARBA" id="ARBA00023128"/>
    </source>
</evidence>
<comment type="subcellular location">
    <subcellularLocation>
        <location evidence="1">Mitochondrion inner membrane</location>
        <topology evidence="1">Peripheral membrane protein</topology>
    </subcellularLocation>
</comment>
<evidence type="ECO:0000256" key="11">
    <source>
        <dbReference type="RuleBase" id="RU004001"/>
    </source>
</evidence>
<dbReference type="PRINTS" id="PR00126">
    <property type="entry name" value="ATPASEGAMMA"/>
</dbReference>
<evidence type="ECO:0000256" key="6">
    <source>
        <dbReference type="ARBA" id="ARBA00023065"/>
    </source>
</evidence>
<evidence type="ECO:0000256" key="9">
    <source>
        <dbReference type="ARBA" id="ARBA00023196"/>
    </source>
</evidence>
<keyword evidence="13" id="KW-1185">Reference proteome</keyword>
<gene>
    <name evidence="12" type="ORF">ALC56_11944</name>
</gene>
<keyword evidence="9 11" id="KW-0139">CF(1)</keyword>
<evidence type="ECO:0000256" key="5">
    <source>
        <dbReference type="ARBA" id="ARBA00022792"/>
    </source>
</evidence>
<dbReference type="PANTHER" id="PTHR11693:SF22">
    <property type="entry name" value="ATP SYNTHASE SUBUNIT GAMMA, MITOCHONDRIAL"/>
    <property type="match status" value="1"/>
</dbReference>
<dbReference type="CDD" id="cd12151">
    <property type="entry name" value="F1-ATPase_gamma"/>
    <property type="match status" value="1"/>
</dbReference>
<dbReference type="Gene3D" id="1.10.287.80">
    <property type="entry name" value="ATP synthase, gamma subunit, helix hairpin domain"/>
    <property type="match status" value="1"/>
</dbReference>
<proteinExistence type="inferred from homology"/>
<evidence type="ECO:0000313" key="13">
    <source>
        <dbReference type="Proteomes" id="UP000078541"/>
    </source>
</evidence>
<dbReference type="Proteomes" id="UP000078541">
    <property type="component" value="Unassembled WGS sequence"/>
</dbReference>
<keyword evidence="4 11" id="KW-0375">Hydrogen ion transport</keyword>
<dbReference type="SUPFAM" id="SSF52943">
    <property type="entry name" value="ATP synthase (F1-ATPase), gamma subunit"/>
    <property type="match status" value="1"/>
</dbReference>
<dbReference type="InterPro" id="IPR035968">
    <property type="entry name" value="ATP_synth_F1_ATPase_gsu"/>
</dbReference>
<keyword evidence="8" id="KW-0472">Membrane</keyword>
<dbReference type="InterPro" id="IPR023632">
    <property type="entry name" value="ATP_synth_F1_gsu_CS"/>
</dbReference>
<keyword evidence="6 11" id="KW-0406">Ion transport</keyword>
<evidence type="ECO:0000313" key="12">
    <source>
        <dbReference type="EMBL" id="KYN33687.1"/>
    </source>
</evidence>
<dbReference type="FunFam" id="3.40.1380.10:FF:000003">
    <property type="entry name" value="ATP synthase subunit gamma"/>
    <property type="match status" value="1"/>
</dbReference>
<dbReference type="FunFam" id="1.10.287.80:FF:000007">
    <property type="entry name" value="ATP synthase gamma chain"/>
    <property type="match status" value="1"/>
</dbReference>
<reference evidence="12 13" key="1">
    <citation type="submission" date="2016-03" db="EMBL/GenBank/DDBJ databases">
        <title>Trachymyrmex septentrionalis WGS genome.</title>
        <authorList>
            <person name="Nygaard S."/>
            <person name="Hu H."/>
            <person name="Boomsma J."/>
            <person name="Zhang G."/>
        </authorList>
    </citation>
    <scope>NUCLEOTIDE SEQUENCE [LARGE SCALE GENOMIC DNA]</scope>
    <source>
        <strain evidence="12">Tsep2-gDNA-1</strain>
        <tissue evidence="12">Whole body</tissue>
    </source>
</reference>
<dbReference type="GO" id="GO:0045259">
    <property type="term" value="C:proton-transporting ATP synthase complex"/>
    <property type="evidence" value="ECO:0007669"/>
    <property type="project" value="UniProtKB-KW"/>
</dbReference>
<dbReference type="GO" id="GO:0046933">
    <property type="term" value="F:proton-transporting ATP synthase activity, rotational mechanism"/>
    <property type="evidence" value="ECO:0007669"/>
    <property type="project" value="InterPro"/>
</dbReference>
<dbReference type="InterPro" id="IPR000131">
    <property type="entry name" value="ATP_synth_F1_gsu"/>
</dbReference>
<dbReference type="GO" id="GO:0005743">
    <property type="term" value="C:mitochondrial inner membrane"/>
    <property type="evidence" value="ECO:0007669"/>
    <property type="project" value="UniProtKB-SubCell"/>
</dbReference>
<organism evidence="12 13">
    <name type="scientific">Trachymyrmex septentrionalis</name>
    <dbReference type="NCBI Taxonomy" id="34720"/>
    <lineage>
        <taxon>Eukaryota</taxon>
        <taxon>Metazoa</taxon>
        <taxon>Ecdysozoa</taxon>
        <taxon>Arthropoda</taxon>
        <taxon>Hexapoda</taxon>
        <taxon>Insecta</taxon>
        <taxon>Pterygota</taxon>
        <taxon>Neoptera</taxon>
        <taxon>Endopterygota</taxon>
        <taxon>Hymenoptera</taxon>
        <taxon>Apocrita</taxon>
        <taxon>Aculeata</taxon>
        <taxon>Formicoidea</taxon>
        <taxon>Formicidae</taxon>
        <taxon>Myrmicinae</taxon>
        <taxon>Trachymyrmex</taxon>
    </lineage>
</organism>
<comment type="similarity">
    <text evidence="2 11">Belongs to the ATPase gamma chain family.</text>
</comment>
<dbReference type="Gene3D" id="3.40.1380.10">
    <property type="match status" value="1"/>
</dbReference>
<evidence type="ECO:0000256" key="2">
    <source>
        <dbReference type="ARBA" id="ARBA00007681"/>
    </source>
</evidence>
<keyword evidence="7" id="KW-0496">Mitochondrion</keyword>
<evidence type="ECO:0000256" key="10">
    <source>
        <dbReference type="ARBA" id="ARBA00023310"/>
    </source>
</evidence>
<accession>A0A195F0K5</accession>
<evidence type="ECO:0000256" key="1">
    <source>
        <dbReference type="ARBA" id="ARBA00004637"/>
    </source>
</evidence>
<dbReference type="AlphaFoldDB" id="A0A195F0K5"/>
<sequence>MLSNRISTFLRLAAQEQQWQQQRGMATLKAISIRLKSVKNIQKITQSMKMVSAAKYNRAERDLKQARPLGTGTKVFYEQAEIQSPPEEPKKLVIAVTSDRGLCGAVHSGISRKIRDQLLDEPKDRRGDTKIICIGEKSRAILQRHFPKNILFVASEVGRKPPTFNDAAKIAIQILNSGYSFGSGRILYNRFKSVVSYAIDELPLFDKNAVIIAPKLSVYDSLDDEVIQSYLEFSLASLLFYSMKESACSEQSSRMTAMDNASKNAGEMIDKLTLTFNRTRQAVITRELIEIISGAAALD</sequence>
<evidence type="ECO:0000256" key="8">
    <source>
        <dbReference type="ARBA" id="ARBA00023136"/>
    </source>
</evidence>
<keyword evidence="3 11" id="KW-0813">Transport</keyword>
<dbReference type="PIRSF" id="PIRSF039089">
    <property type="entry name" value="ATP_synthase_gamma"/>
    <property type="match status" value="1"/>
</dbReference>
<dbReference type="Pfam" id="PF00231">
    <property type="entry name" value="ATP-synt"/>
    <property type="match status" value="1"/>
</dbReference>
<protein>
    <recommendedName>
        <fullName evidence="11">ATP synthase subunit gamma</fullName>
    </recommendedName>
</protein>
<keyword evidence="5" id="KW-0999">Mitochondrion inner membrane</keyword>
<dbReference type="PANTHER" id="PTHR11693">
    <property type="entry name" value="ATP SYNTHASE GAMMA CHAIN"/>
    <property type="match status" value="1"/>
</dbReference>
<dbReference type="NCBIfam" id="TIGR01146">
    <property type="entry name" value="ATPsyn_F1gamma"/>
    <property type="match status" value="1"/>
</dbReference>
<dbReference type="STRING" id="34720.A0A195F0K5"/>
<dbReference type="PROSITE" id="PS00153">
    <property type="entry name" value="ATPASE_GAMMA"/>
    <property type="match status" value="1"/>
</dbReference>
<evidence type="ECO:0000256" key="3">
    <source>
        <dbReference type="ARBA" id="ARBA00022448"/>
    </source>
</evidence>